<keyword evidence="3" id="KW-0337">GPI-anchor biosynthesis</keyword>
<evidence type="ECO:0000256" key="10">
    <source>
        <dbReference type="SAM" id="Phobius"/>
    </source>
</evidence>
<evidence type="ECO:0000256" key="3">
    <source>
        <dbReference type="ARBA" id="ARBA00022502"/>
    </source>
</evidence>
<sequence length="379" mass="41308">MPRMVRSAPRVVLTAGLAALAVCTALVTLSAMAFPQGYSPARLTWPGAPILLGWTHFDAGWYAQIAQAGYSYTPGQQSSVAFFPLYPLVLRGLGLLQVDTFLAGVLVTMLCGLGALYVFTLWARTRADEEAARNAGLLLAFYPFAFFLYGAMYSDALFLLLIIGAFLLLERGQLGWAVLLAAAATAARPVAPALVVGLLARRLEWKHERGLKWSLMDLLPVFAAAGFVLYVLYQWKAFGEPFAFVKVQSAPGWDQKPGWRTWAKLRWFQGFSREMSLSDGFRLVGHAAVTVGALALVWPTVKRLGWGYGVYTLAIVGLPALSSKDFMGMGRYLLAAFPLFLTLALLLQERPRMRWGVLATSACAMLALAAAYGAAEYVS</sequence>
<comment type="pathway">
    <text evidence="2">Glycolipid biosynthesis; glycosylphosphatidylinositol-anchor biosynthesis.</text>
</comment>
<reference evidence="12 13" key="1">
    <citation type="submission" date="2018-12" db="EMBL/GenBank/DDBJ databases">
        <title>Complete Genome Sequence of the Corallopyronin A producing Myxobacterium Corallococcus coralloides B035.</title>
        <authorList>
            <person name="Bouhired S.M."/>
            <person name="Rupp O."/>
            <person name="Blom J."/>
            <person name="Schaeberle T.F."/>
            <person name="Kehraus S."/>
            <person name="Schiefer A."/>
            <person name="Pfarr K."/>
            <person name="Goesmann A."/>
            <person name="Hoerauf A."/>
            <person name="Koenig G.M."/>
        </authorList>
    </citation>
    <scope>NUCLEOTIDE SEQUENCE [LARGE SCALE GENOMIC DNA]</scope>
    <source>
        <strain evidence="12 13">B035</strain>
    </source>
</reference>
<protein>
    <submittedName>
        <fullName evidence="12">Putative lipoprotein</fullName>
    </submittedName>
</protein>
<dbReference type="GO" id="GO:0000009">
    <property type="term" value="F:alpha-1,6-mannosyltransferase activity"/>
    <property type="evidence" value="ECO:0007669"/>
    <property type="project" value="InterPro"/>
</dbReference>
<feature type="transmembrane region" description="Helical" evidence="10">
    <location>
        <begin position="101"/>
        <end position="123"/>
    </location>
</feature>
<keyword evidence="4" id="KW-0328">Glycosyltransferase</keyword>
<feature type="chain" id="PRO_5019322240" evidence="11">
    <location>
        <begin position="34"/>
        <end position="379"/>
    </location>
</feature>
<evidence type="ECO:0000256" key="7">
    <source>
        <dbReference type="ARBA" id="ARBA00022824"/>
    </source>
</evidence>
<name>A0A410RPC7_CORCK</name>
<dbReference type="AlphaFoldDB" id="A0A410RPC7"/>
<keyword evidence="5" id="KW-0808">Transferase</keyword>
<dbReference type="GO" id="GO:0016020">
    <property type="term" value="C:membrane"/>
    <property type="evidence" value="ECO:0007669"/>
    <property type="project" value="GOC"/>
</dbReference>
<feature type="transmembrane region" description="Helical" evidence="10">
    <location>
        <begin position="280"/>
        <end position="298"/>
    </location>
</feature>
<keyword evidence="12" id="KW-0449">Lipoprotein</keyword>
<feature type="transmembrane region" description="Helical" evidence="10">
    <location>
        <begin position="211"/>
        <end position="233"/>
    </location>
</feature>
<accession>A0A410RPC7</accession>
<dbReference type="GO" id="GO:0004376">
    <property type="term" value="F:GPI mannosyltransferase activity"/>
    <property type="evidence" value="ECO:0007669"/>
    <property type="project" value="InterPro"/>
</dbReference>
<evidence type="ECO:0000256" key="9">
    <source>
        <dbReference type="ARBA" id="ARBA00023136"/>
    </source>
</evidence>
<proteinExistence type="predicted"/>
<keyword evidence="9 10" id="KW-0472">Membrane</keyword>
<dbReference type="InterPro" id="IPR007315">
    <property type="entry name" value="PIG-V/Gpi18"/>
</dbReference>
<dbReference type="PANTHER" id="PTHR12468:SF2">
    <property type="entry name" value="GPI MANNOSYLTRANSFERASE 2"/>
    <property type="match status" value="1"/>
</dbReference>
<feature type="transmembrane region" description="Helical" evidence="10">
    <location>
        <begin position="355"/>
        <end position="375"/>
    </location>
</feature>
<dbReference type="PANTHER" id="PTHR12468">
    <property type="entry name" value="GPI MANNOSYLTRANSFERASE 2"/>
    <property type="match status" value="1"/>
</dbReference>
<dbReference type="GO" id="GO:0006506">
    <property type="term" value="P:GPI anchor biosynthetic process"/>
    <property type="evidence" value="ECO:0007669"/>
    <property type="project" value="UniProtKB-UniPathway"/>
</dbReference>
<evidence type="ECO:0000256" key="2">
    <source>
        <dbReference type="ARBA" id="ARBA00004687"/>
    </source>
</evidence>
<feature type="transmembrane region" description="Helical" evidence="10">
    <location>
        <begin position="305"/>
        <end position="323"/>
    </location>
</feature>
<gene>
    <name evidence="12" type="ORF">EJ065_2112</name>
</gene>
<dbReference type="EMBL" id="CP034669">
    <property type="protein sequence ID" value="QAT83696.1"/>
    <property type="molecule type" value="Genomic_DNA"/>
</dbReference>
<dbReference type="UniPathway" id="UPA00196"/>
<evidence type="ECO:0000256" key="5">
    <source>
        <dbReference type="ARBA" id="ARBA00022679"/>
    </source>
</evidence>
<dbReference type="Proteomes" id="UP000288758">
    <property type="component" value="Chromosome"/>
</dbReference>
<evidence type="ECO:0000313" key="13">
    <source>
        <dbReference type="Proteomes" id="UP000288758"/>
    </source>
</evidence>
<evidence type="ECO:0000256" key="11">
    <source>
        <dbReference type="SAM" id="SignalP"/>
    </source>
</evidence>
<keyword evidence="6 10" id="KW-0812">Transmembrane</keyword>
<dbReference type="GO" id="GO:0031501">
    <property type="term" value="C:mannosyltransferase complex"/>
    <property type="evidence" value="ECO:0007669"/>
    <property type="project" value="TreeGrafter"/>
</dbReference>
<evidence type="ECO:0000256" key="8">
    <source>
        <dbReference type="ARBA" id="ARBA00022989"/>
    </source>
</evidence>
<evidence type="ECO:0000313" key="12">
    <source>
        <dbReference type="EMBL" id="QAT83696.1"/>
    </source>
</evidence>
<evidence type="ECO:0000256" key="1">
    <source>
        <dbReference type="ARBA" id="ARBA00004477"/>
    </source>
</evidence>
<comment type="subcellular location">
    <subcellularLocation>
        <location evidence="1">Endoplasmic reticulum membrane</location>
        <topology evidence="1">Multi-pass membrane protein</topology>
    </subcellularLocation>
</comment>
<keyword evidence="7" id="KW-0256">Endoplasmic reticulum</keyword>
<feature type="transmembrane region" description="Helical" evidence="10">
    <location>
        <begin position="329"/>
        <end position="348"/>
    </location>
</feature>
<evidence type="ECO:0000256" key="4">
    <source>
        <dbReference type="ARBA" id="ARBA00022676"/>
    </source>
</evidence>
<feature type="transmembrane region" description="Helical" evidence="10">
    <location>
        <begin position="135"/>
        <end position="168"/>
    </location>
</feature>
<dbReference type="RefSeq" id="WP_205694772.1">
    <property type="nucleotide sequence ID" value="NZ_CP034669.1"/>
</dbReference>
<dbReference type="Pfam" id="PF04188">
    <property type="entry name" value="Mannosyl_trans2"/>
    <property type="match status" value="1"/>
</dbReference>
<feature type="transmembrane region" description="Helical" evidence="10">
    <location>
        <begin position="174"/>
        <end position="199"/>
    </location>
</feature>
<keyword evidence="8 10" id="KW-1133">Transmembrane helix</keyword>
<evidence type="ECO:0000256" key="6">
    <source>
        <dbReference type="ARBA" id="ARBA00022692"/>
    </source>
</evidence>
<feature type="signal peptide" evidence="11">
    <location>
        <begin position="1"/>
        <end position="33"/>
    </location>
</feature>
<keyword evidence="11" id="KW-0732">Signal</keyword>
<organism evidence="12 13">
    <name type="scientific">Corallococcus coralloides</name>
    <name type="common">Myxococcus coralloides</name>
    <dbReference type="NCBI Taxonomy" id="184914"/>
    <lineage>
        <taxon>Bacteria</taxon>
        <taxon>Pseudomonadati</taxon>
        <taxon>Myxococcota</taxon>
        <taxon>Myxococcia</taxon>
        <taxon>Myxococcales</taxon>
        <taxon>Cystobacterineae</taxon>
        <taxon>Myxococcaceae</taxon>
        <taxon>Corallococcus</taxon>
    </lineage>
</organism>